<reference evidence="2" key="2">
    <citation type="journal article" date="2015" name="Data Brief">
        <title>Shoot transcriptome of the giant reed, Arundo donax.</title>
        <authorList>
            <person name="Barrero R.A."/>
            <person name="Guerrero F.D."/>
            <person name="Moolhuijzen P."/>
            <person name="Goolsby J.A."/>
            <person name="Tidwell J."/>
            <person name="Bellgard S.E."/>
            <person name="Bellgard M.I."/>
        </authorList>
    </citation>
    <scope>NUCLEOTIDE SEQUENCE</scope>
    <source>
        <tissue evidence="2">Shoot tissue taken approximately 20 cm above the soil surface</tissue>
    </source>
</reference>
<keyword evidence="1" id="KW-0472">Membrane</keyword>
<keyword evidence="1" id="KW-0812">Transmembrane</keyword>
<dbReference type="AlphaFoldDB" id="A0A0A9EIZ8"/>
<name>A0A0A9EIZ8_ARUDO</name>
<sequence>MKTDFYQLVPMQVLYLIILFVIMFIESLAYLLLG</sequence>
<organism evidence="2">
    <name type="scientific">Arundo donax</name>
    <name type="common">Giant reed</name>
    <name type="synonym">Donax arundinaceus</name>
    <dbReference type="NCBI Taxonomy" id="35708"/>
    <lineage>
        <taxon>Eukaryota</taxon>
        <taxon>Viridiplantae</taxon>
        <taxon>Streptophyta</taxon>
        <taxon>Embryophyta</taxon>
        <taxon>Tracheophyta</taxon>
        <taxon>Spermatophyta</taxon>
        <taxon>Magnoliopsida</taxon>
        <taxon>Liliopsida</taxon>
        <taxon>Poales</taxon>
        <taxon>Poaceae</taxon>
        <taxon>PACMAD clade</taxon>
        <taxon>Arundinoideae</taxon>
        <taxon>Arundineae</taxon>
        <taxon>Arundo</taxon>
    </lineage>
</organism>
<evidence type="ECO:0000313" key="2">
    <source>
        <dbReference type="EMBL" id="JAD96017.1"/>
    </source>
</evidence>
<dbReference type="EMBL" id="GBRH01201878">
    <property type="protein sequence ID" value="JAD96017.1"/>
    <property type="molecule type" value="Transcribed_RNA"/>
</dbReference>
<reference evidence="2" key="1">
    <citation type="submission" date="2014-09" db="EMBL/GenBank/DDBJ databases">
        <authorList>
            <person name="Magalhaes I.L.F."/>
            <person name="Oliveira U."/>
            <person name="Santos F.R."/>
            <person name="Vidigal T.H.D.A."/>
            <person name="Brescovit A.D."/>
            <person name="Santos A.J."/>
        </authorList>
    </citation>
    <scope>NUCLEOTIDE SEQUENCE</scope>
    <source>
        <tissue evidence="2">Shoot tissue taken approximately 20 cm above the soil surface</tissue>
    </source>
</reference>
<feature type="transmembrane region" description="Helical" evidence="1">
    <location>
        <begin position="12"/>
        <end position="33"/>
    </location>
</feature>
<protein>
    <submittedName>
        <fullName evidence="2">Riboflavin synthase alpha chain</fullName>
    </submittedName>
</protein>
<accession>A0A0A9EIZ8</accession>
<evidence type="ECO:0000256" key="1">
    <source>
        <dbReference type="SAM" id="Phobius"/>
    </source>
</evidence>
<proteinExistence type="predicted"/>
<keyword evidence="1" id="KW-1133">Transmembrane helix</keyword>